<feature type="compositionally biased region" description="Basic and acidic residues" evidence="1">
    <location>
        <begin position="21"/>
        <end position="33"/>
    </location>
</feature>
<feature type="compositionally biased region" description="Low complexity" evidence="1">
    <location>
        <begin position="372"/>
        <end position="381"/>
    </location>
</feature>
<dbReference type="RefSeq" id="XP_033581604.1">
    <property type="nucleotide sequence ID" value="XM_033713057.1"/>
</dbReference>
<evidence type="ECO:0000256" key="1">
    <source>
        <dbReference type="SAM" id="MobiDB-lite"/>
    </source>
</evidence>
<dbReference type="EMBL" id="MU003694">
    <property type="protein sequence ID" value="KAF2814640.1"/>
    <property type="molecule type" value="Genomic_DNA"/>
</dbReference>
<dbReference type="OrthoDB" id="3779124at2759"/>
<feature type="compositionally biased region" description="Polar residues" evidence="1">
    <location>
        <begin position="148"/>
        <end position="165"/>
    </location>
</feature>
<dbReference type="Proteomes" id="UP000504636">
    <property type="component" value="Unplaced"/>
</dbReference>
<evidence type="ECO:0000313" key="3">
    <source>
        <dbReference type="Proteomes" id="UP000504636"/>
    </source>
</evidence>
<feature type="compositionally biased region" description="Basic and acidic residues" evidence="1">
    <location>
        <begin position="125"/>
        <end position="141"/>
    </location>
</feature>
<dbReference type="AlphaFoldDB" id="A0A6A6Z0U2"/>
<reference evidence="4" key="3">
    <citation type="submission" date="2025-04" db="UniProtKB">
        <authorList>
            <consortium name="RefSeq"/>
        </authorList>
    </citation>
    <scope>IDENTIFICATION</scope>
    <source>
        <strain evidence="4">CBS 304.34</strain>
    </source>
</reference>
<feature type="compositionally biased region" description="Basic and acidic residues" evidence="1">
    <location>
        <begin position="179"/>
        <end position="188"/>
    </location>
</feature>
<keyword evidence="3" id="KW-1185">Reference proteome</keyword>
<feature type="compositionally biased region" description="Low complexity" evidence="1">
    <location>
        <begin position="113"/>
        <end position="124"/>
    </location>
</feature>
<reference evidence="2 4" key="1">
    <citation type="journal article" date="2020" name="Stud. Mycol.">
        <title>101 Dothideomycetes genomes: a test case for predicting lifestyles and emergence of pathogens.</title>
        <authorList>
            <person name="Haridas S."/>
            <person name="Albert R."/>
            <person name="Binder M."/>
            <person name="Bloem J."/>
            <person name="Labutti K."/>
            <person name="Salamov A."/>
            <person name="Andreopoulos B."/>
            <person name="Baker S."/>
            <person name="Barry K."/>
            <person name="Bills G."/>
            <person name="Bluhm B."/>
            <person name="Cannon C."/>
            <person name="Castanera R."/>
            <person name="Culley D."/>
            <person name="Daum C."/>
            <person name="Ezra D."/>
            <person name="Gonzalez J."/>
            <person name="Henrissat B."/>
            <person name="Kuo A."/>
            <person name="Liang C."/>
            <person name="Lipzen A."/>
            <person name="Lutzoni F."/>
            <person name="Magnuson J."/>
            <person name="Mondo S."/>
            <person name="Nolan M."/>
            <person name="Ohm R."/>
            <person name="Pangilinan J."/>
            <person name="Park H.-J."/>
            <person name="Ramirez L."/>
            <person name="Alfaro M."/>
            <person name="Sun H."/>
            <person name="Tritt A."/>
            <person name="Yoshinaga Y."/>
            <person name="Zwiers L.-H."/>
            <person name="Turgeon B."/>
            <person name="Goodwin S."/>
            <person name="Spatafora J."/>
            <person name="Crous P."/>
            <person name="Grigoriev I."/>
        </authorList>
    </citation>
    <scope>NUCLEOTIDE SEQUENCE</scope>
    <source>
        <strain evidence="2 4">CBS 304.34</strain>
    </source>
</reference>
<accession>A0A6A6Z0U2</accession>
<name>A0A6A6Z0U2_9PEZI</name>
<sequence length="421" mass="47330">MPPRVSDHGRRLSRAYLGPVEGREKEFSEHPDPNECLAQANQYLANQNVHSSRQFERRLDLIERFILRRYPVEGLSFDRRLYNQVRAQVEGHKRQIRALERTEPIAVHPGRLSETSESDSSSVEEVGRYRGLAREPEDLPTKPHHQAAVSSTQVVPGSRTSTTASKPKPAQGDPSAATRPHDRRREDVGIRTKVWEYGRDKDAPNEPEIWHADMPAILPFGETIYMAKVESDWIDADLRQNGAGSRADRTADQGKGKGKATEVATPSAKGKERARFTQLEEGRVIRTSAPATEQPQLSLYDSGSRFKLPSLREGRFENLESFTKYNKGLFDLDSVVKEFNRDKSKGGKDYKPNTYAPRIALPVFKEAKASKRASTGSSSATRSRKTSQYDELSHASPLESASRSKRKASLAAEEINKRVRH</sequence>
<proteinExistence type="predicted"/>
<feature type="region of interest" description="Disordered" evidence="1">
    <location>
        <begin position="1"/>
        <end position="34"/>
    </location>
</feature>
<reference evidence="4" key="2">
    <citation type="submission" date="2020-04" db="EMBL/GenBank/DDBJ databases">
        <authorList>
            <consortium name="NCBI Genome Project"/>
        </authorList>
    </citation>
    <scope>NUCLEOTIDE SEQUENCE</scope>
    <source>
        <strain evidence="4">CBS 304.34</strain>
    </source>
</reference>
<feature type="compositionally biased region" description="Basic and acidic residues" evidence="1">
    <location>
        <begin position="1"/>
        <end position="10"/>
    </location>
</feature>
<feature type="compositionally biased region" description="Basic and acidic residues" evidence="1">
    <location>
        <begin position="246"/>
        <end position="255"/>
    </location>
</feature>
<gene>
    <name evidence="2 4" type="ORF">BDZ99DRAFT_181285</name>
</gene>
<dbReference type="GeneID" id="54453950"/>
<feature type="region of interest" description="Disordered" evidence="1">
    <location>
        <begin position="366"/>
        <end position="421"/>
    </location>
</feature>
<protein>
    <submittedName>
        <fullName evidence="2 4">Uncharacterized protein</fullName>
    </submittedName>
</protein>
<feature type="region of interest" description="Disordered" evidence="1">
    <location>
        <begin position="240"/>
        <end position="273"/>
    </location>
</feature>
<evidence type="ECO:0000313" key="2">
    <source>
        <dbReference type="EMBL" id="KAF2814640.1"/>
    </source>
</evidence>
<organism evidence="2">
    <name type="scientific">Mytilinidion resinicola</name>
    <dbReference type="NCBI Taxonomy" id="574789"/>
    <lineage>
        <taxon>Eukaryota</taxon>
        <taxon>Fungi</taxon>
        <taxon>Dikarya</taxon>
        <taxon>Ascomycota</taxon>
        <taxon>Pezizomycotina</taxon>
        <taxon>Dothideomycetes</taxon>
        <taxon>Pleosporomycetidae</taxon>
        <taxon>Mytilinidiales</taxon>
        <taxon>Mytilinidiaceae</taxon>
        <taxon>Mytilinidion</taxon>
    </lineage>
</organism>
<evidence type="ECO:0000313" key="4">
    <source>
        <dbReference type="RefSeq" id="XP_033581604.1"/>
    </source>
</evidence>
<feature type="region of interest" description="Disordered" evidence="1">
    <location>
        <begin position="107"/>
        <end position="188"/>
    </location>
</feature>